<dbReference type="PANTHER" id="PTHR30589">
    <property type="entry name" value="PROLIPOPROTEIN DIACYLGLYCERYL TRANSFERASE"/>
    <property type="match status" value="1"/>
</dbReference>
<keyword evidence="4 7" id="KW-0812">Transmembrane</keyword>
<comment type="pathway">
    <text evidence="7">Protein modification; lipoprotein biosynthesis (diacylglyceryl transfer).</text>
</comment>
<feature type="transmembrane region" description="Helical" evidence="7">
    <location>
        <begin position="266"/>
        <end position="283"/>
    </location>
</feature>
<dbReference type="HAMAP" id="MF_01147">
    <property type="entry name" value="Lgt"/>
    <property type="match status" value="1"/>
</dbReference>
<comment type="function">
    <text evidence="7">Catalyzes the transfer of the diacylglyceryl group from phosphatidylglycerol to the sulfhydryl group of the N-terminal cysteine of a prolipoprotein, the first step in the formation of mature lipoproteins.</text>
</comment>
<dbReference type="EMBL" id="FRCJ01000003">
    <property type="protein sequence ID" value="SHM36523.1"/>
    <property type="molecule type" value="Genomic_DNA"/>
</dbReference>
<evidence type="ECO:0000313" key="9">
    <source>
        <dbReference type="Proteomes" id="UP000184280"/>
    </source>
</evidence>
<proteinExistence type="inferred from homology"/>
<feature type="transmembrane region" description="Helical" evidence="7">
    <location>
        <begin position="105"/>
        <end position="125"/>
    </location>
</feature>
<evidence type="ECO:0000256" key="1">
    <source>
        <dbReference type="ARBA" id="ARBA00007150"/>
    </source>
</evidence>
<dbReference type="RefSeq" id="WP_073044631.1">
    <property type="nucleotide sequence ID" value="NZ_FOLF01000001.1"/>
</dbReference>
<keyword evidence="2 7" id="KW-1003">Cell membrane</keyword>
<dbReference type="Pfam" id="PF01790">
    <property type="entry name" value="LGT"/>
    <property type="match status" value="1"/>
</dbReference>
<dbReference type="UniPathway" id="UPA00664"/>
<dbReference type="EC" id="2.5.1.145" evidence="7"/>
<comment type="similarity">
    <text evidence="1 7">Belongs to the Lgt family.</text>
</comment>
<organism evidence="8 9">
    <name type="scientific">Xylanibacter ruminicola</name>
    <name type="common">Prevotella ruminicola</name>
    <dbReference type="NCBI Taxonomy" id="839"/>
    <lineage>
        <taxon>Bacteria</taxon>
        <taxon>Pseudomonadati</taxon>
        <taxon>Bacteroidota</taxon>
        <taxon>Bacteroidia</taxon>
        <taxon>Bacteroidales</taxon>
        <taxon>Prevotellaceae</taxon>
        <taxon>Xylanibacter</taxon>
    </lineage>
</organism>
<keyword evidence="3 7" id="KW-0808">Transferase</keyword>
<feature type="transmembrane region" description="Helical" evidence="7">
    <location>
        <begin position="226"/>
        <end position="246"/>
    </location>
</feature>
<evidence type="ECO:0000256" key="7">
    <source>
        <dbReference type="HAMAP-Rule" id="MF_01147"/>
    </source>
</evidence>
<evidence type="ECO:0000256" key="2">
    <source>
        <dbReference type="ARBA" id="ARBA00022475"/>
    </source>
</evidence>
<name>A0A1M7I7K0_XYLRU</name>
<keyword evidence="6 7" id="KW-0472">Membrane</keyword>
<dbReference type="PANTHER" id="PTHR30589:SF0">
    <property type="entry name" value="PHOSPHATIDYLGLYCEROL--PROLIPOPROTEIN DIACYLGLYCERYL TRANSFERASE"/>
    <property type="match status" value="1"/>
</dbReference>
<feature type="transmembrane region" description="Helical" evidence="7">
    <location>
        <begin position="197"/>
        <end position="214"/>
    </location>
</feature>
<evidence type="ECO:0000256" key="6">
    <source>
        <dbReference type="ARBA" id="ARBA00023136"/>
    </source>
</evidence>
<dbReference type="Proteomes" id="UP000184280">
    <property type="component" value="Unassembled WGS sequence"/>
</dbReference>
<dbReference type="AlphaFoldDB" id="A0A1M7I7K0"/>
<evidence type="ECO:0000256" key="5">
    <source>
        <dbReference type="ARBA" id="ARBA00022989"/>
    </source>
</evidence>
<comment type="catalytic activity">
    <reaction evidence="7">
        <text>L-cysteinyl-[prolipoprotein] + a 1,2-diacyl-sn-glycero-3-phospho-(1'-sn-glycerol) = an S-1,2-diacyl-sn-glyceryl-L-cysteinyl-[prolipoprotein] + sn-glycerol 1-phosphate + H(+)</text>
        <dbReference type="Rhea" id="RHEA:56712"/>
        <dbReference type="Rhea" id="RHEA-COMP:14679"/>
        <dbReference type="Rhea" id="RHEA-COMP:14680"/>
        <dbReference type="ChEBI" id="CHEBI:15378"/>
        <dbReference type="ChEBI" id="CHEBI:29950"/>
        <dbReference type="ChEBI" id="CHEBI:57685"/>
        <dbReference type="ChEBI" id="CHEBI:64716"/>
        <dbReference type="ChEBI" id="CHEBI:140658"/>
        <dbReference type="EC" id="2.5.1.145"/>
    </reaction>
</comment>
<keyword evidence="8" id="KW-0449">Lipoprotein</keyword>
<dbReference type="NCBIfam" id="TIGR00544">
    <property type="entry name" value="lgt"/>
    <property type="match status" value="1"/>
</dbReference>
<evidence type="ECO:0000313" key="8">
    <source>
        <dbReference type="EMBL" id="SHM36523.1"/>
    </source>
</evidence>
<dbReference type="GO" id="GO:0005886">
    <property type="term" value="C:plasma membrane"/>
    <property type="evidence" value="ECO:0007669"/>
    <property type="project" value="UniProtKB-SubCell"/>
</dbReference>
<dbReference type="OrthoDB" id="871140at2"/>
<sequence length="285" mass="33086">MLYIDWQPSIEVFRIGIFSLKWYSLLWMFGLMFAYMIVKHLYKQQGIPEEKFYPQFFYCFIGVLAGARLGHCLFYQPDYFLTSGKGIIEMFLPIHIQDNGSWSYIGYRGLASHGGTIGLFVALAFYWRKENLKPMMVLDNVAIAAPATACCIRLGNLMNSEIIGRTTDMPWAFIFHTQEALVNRELVPRHPTQLYEALAYLLIFAIGISLYQYWRKSQHMRTTSPIAVGSGFYFGYCIMTIFTFRFFVEFLKKEQVDFEQGMLLDMGQLLSIPLVLVGLWCMIKK</sequence>
<gene>
    <name evidence="7" type="primary">lgt</name>
    <name evidence="8" type="ORF">SAMN04488494_1800</name>
</gene>
<reference evidence="8 9" key="1">
    <citation type="submission" date="2016-11" db="EMBL/GenBank/DDBJ databases">
        <authorList>
            <person name="Jaros S."/>
            <person name="Januszkiewicz K."/>
            <person name="Wedrychowicz H."/>
        </authorList>
    </citation>
    <scope>NUCLEOTIDE SEQUENCE [LARGE SCALE GENOMIC DNA]</scope>
    <source>
        <strain evidence="8 9">BPI-34</strain>
    </source>
</reference>
<protein>
    <recommendedName>
        <fullName evidence="7">Phosphatidylglycerol--prolipoprotein diacylglyceryl transferase</fullName>
        <ecNumber evidence="7">2.5.1.145</ecNumber>
    </recommendedName>
</protein>
<evidence type="ECO:0000256" key="4">
    <source>
        <dbReference type="ARBA" id="ARBA00022692"/>
    </source>
</evidence>
<feature type="transmembrane region" description="Helical" evidence="7">
    <location>
        <begin position="12"/>
        <end position="35"/>
    </location>
</feature>
<accession>A0A1M7I7K0</accession>
<comment type="subcellular location">
    <subcellularLocation>
        <location evidence="7">Cell membrane</location>
        <topology evidence="7">Multi-pass membrane protein</topology>
    </subcellularLocation>
</comment>
<feature type="binding site" evidence="7">
    <location>
        <position position="153"/>
    </location>
    <ligand>
        <name>a 1,2-diacyl-sn-glycero-3-phospho-(1'-sn-glycerol)</name>
        <dbReference type="ChEBI" id="CHEBI:64716"/>
    </ligand>
</feature>
<evidence type="ECO:0000256" key="3">
    <source>
        <dbReference type="ARBA" id="ARBA00022679"/>
    </source>
</evidence>
<keyword evidence="5 7" id="KW-1133">Transmembrane helix</keyword>
<dbReference type="InterPro" id="IPR001640">
    <property type="entry name" value="Lgt"/>
</dbReference>
<dbReference type="GO" id="GO:0008961">
    <property type="term" value="F:phosphatidylglycerol-prolipoprotein diacylglyceryl transferase activity"/>
    <property type="evidence" value="ECO:0007669"/>
    <property type="project" value="UniProtKB-UniRule"/>
</dbReference>
<dbReference type="GO" id="GO:0042158">
    <property type="term" value="P:lipoprotein biosynthetic process"/>
    <property type="evidence" value="ECO:0007669"/>
    <property type="project" value="UniProtKB-UniRule"/>
</dbReference>